<dbReference type="PANTHER" id="PTHR36437">
    <property type="entry name" value="GLYOXALASE/BLEOMYCIN RESISTANCE PROTEIN/DIOXYGENASE"/>
    <property type="match status" value="1"/>
</dbReference>
<name>A0A4Q7VY67_9ACTN</name>
<evidence type="ECO:0000313" key="3">
    <source>
        <dbReference type="Proteomes" id="UP000292027"/>
    </source>
</evidence>
<dbReference type="SUPFAM" id="SSF54593">
    <property type="entry name" value="Glyoxalase/Bleomycin resistance protein/Dihydroxybiphenyl dioxygenase"/>
    <property type="match status" value="1"/>
</dbReference>
<sequence>MITNVSLVTVYVNDIDEAKAFYTEKLGFELGEDITLSEDFRWCTVHQADHPELELALMLPGPPMDEESAGWIRRIMAKGSMHGVGLATDDCRKTFAELTGRGVEYIQEPADRPYGVEAVLRDNSGNWLVLVEQKAYTAADFA</sequence>
<dbReference type="Gene3D" id="3.10.180.10">
    <property type="entry name" value="2,3-Dihydroxybiphenyl 1,2-Dioxygenase, domain 1"/>
    <property type="match status" value="1"/>
</dbReference>
<dbReference type="InterPro" id="IPR037523">
    <property type="entry name" value="VOC_core"/>
</dbReference>
<protein>
    <submittedName>
        <fullName evidence="2">Catechol 2,3-dioxygenase-like lactoylglutathione lyase family enzyme</fullName>
    </submittedName>
</protein>
<dbReference type="PROSITE" id="PS51819">
    <property type="entry name" value="VOC"/>
    <property type="match status" value="1"/>
</dbReference>
<dbReference type="GO" id="GO:0016829">
    <property type="term" value="F:lyase activity"/>
    <property type="evidence" value="ECO:0007669"/>
    <property type="project" value="UniProtKB-KW"/>
</dbReference>
<proteinExistence type="predicted"/>
<comment type="caution">
    <text evidence="2">The sequence shown here is derived from an EMBL/GenBank/DDBJ whole genome shotgun (WGS) entry which is preliminary data.</text>
</comment>
<evidence type="ECO:0000259" key="1">
    <source>
        <dbReference type="PROSITE" id="PS51819"/>
    </source>
</evidence>
<gene>
    <name evidence="2" type="ORF">EV645_7798</name>
</gene>
<dbReference type="Proteomes" id="UP000292027">
    <property type="component" value="Unassembled WGS sequence"/>
</dbReference>
<dbReference type="OrthoDB" id="197463at2"/>
<accession>A0A4Q7VY67</accession>
<feature type="domain" description="VOC" evidence="1">
    <location>
        <begin position="4"/>
        <end position="133"/>
    </location>
</feature>
<dbReference type="InterPro" id="IPR004360">
    <property type="entry name" value="Glyas_Fos-R_dOase_dom"/>
</dbReference>
<dbReference type="InterPro" id="IPR029068">
    <property type="entry name" value="Glyas_Bleomycin-R_OHBP_Dase"/>
</dbReference>
<dbReference type="EMBL" id="SHKR01000018">
    <property type="protein sequence ID" value="RZU01702.1"/>
    <property type="molecule type" value="Genomic_DNA"/>
</dbReference>
<evidence type="ECO:0000313" key="2">
    <source>
        <dbReference type="EMBL" id="RZU01702.1"/>
    </source>
</evidence>
<keyword evidence="3" id="KW-1185">Reference proteome</keyword>
<dbReference type="AlphaFoldDB" id="A0A4Q7VY67"/>
<dbReference type="RefSeq" id="WP_130449683.1">
    <property type="nucleotide sequence ID" value="NZ_SHKR01000018.1"/>
</dbReference>
<organism evidence="2 3">
    <name type="scientific">Kribbella rubisoli</name>
    <dbReference type="NCBI Taxonomy" id="3075929"/>
    <lineage>
        <taxon>Bacteria</taxon>
        <taxon>Bacillati</taxon>
        <taxon>Actinomycetota</taxon>
        <taxon>Actinomycetes</taxon>
        <taxon>Propionibacteriales</taxon>
        <taxon>Kribbellaceae</taxon>
        <taxon>Kribbella</taxon>
    </lineage>
</organism>
<reference evidence="2 3" key="1">
    <citation type="journal article" date="2015" name="Stand. Genomic Sci.">
        <title>Genomic Encyclopedia of Bacterial and Archaeal Type Strains, Phase III: the genomes of soil and plant-associated and newly described type strains.</title>
        <authorList>
            <person name="Whitman W.B."/>
            <person name="Woyke T."/>
            <person name="Klenk H.P."/>
            <person name="Zhou Y."/>
            <person name="Lilburn T.G."/>
            <person name="Beck B.J."/>
            <person name="De Vos P."/>
            <person name="Vandamme P."/>
            <person name="Eisen J.A."/>
            <person name="Garrity G."/>
            <person name="Hugenholtz P."/>
            <person name="Kyrpides N.C."/>
        </authorList>
    </citation>
    <scope>NUCLEOTIDE SEQUENCE [LARGE SCALE GENOMIC DNA]</scope>
    <source>
        <strain evidence="2 3">VKM Ac-2540</strain>
    </source>
</reference>
<dbReference type="PANTHER" id="PTHR36437:SF2">
    <property type="entry name" value="GLYOXALASE_BLEOMYCIN RESISTANCE PROTEIN_DIOXYGENASE"/>
    <property type="match status" value="1"/>
</dbReference>
<dbReference type="Pfam" id="PF00903">
    <property type="entry name" value="Glyoxalase"/>
    <property type="match status" value="1"/>
</dbReference>
<keyword evidence="2" id="KW-0456">Lyase</keyword>